<dbReference type="SUPFAM" id="SSF55785">
    <property type="entry name" value="PYP-like sensor domain (PAS domain)"/>
    <property type="match status" value="3"/>
</dbReference>
<feature type="domain" description="Response regulatory" evidence="12">
    <location>
        <begin position="7"/>
        <end position="126"/>
    </location>
</feature>
<evidence type="ECO:0000259" key="11">
    <source>
        <dbReference type="PROSITE" id="PS50109"/>
    </source>
</evidence>
<name>A0AAW9QTV0_9CHRO</name>
<dbReference type="CDD" id="cd00082">
    <property type="entry name" value="HisKA"/>
    <property type="match status" value="1"/>
</dbReference>
<dbReference type="Pfam" id="PF08447">
    <property type="entry name" value="PAS_3"/>
    <property type="match status" value="1"/>
</dbReference>
<dbReference type="InterPro" id="IPR011006">
    <property type="entry name" value="CheY-like_superfamily"/>
</dbReference>
<evidence type="ECO:0000256" key="3">
    <source>
        <dbReference type="ARBA" id="ARBA00012438"/>
    </source>
</evidence>
<dbReference type="PROSITE" id="PS50046">
    <property type="entry name" value="PHYTOCHROME_2"/>
    <property type="match status" value="1"/>
</dbReference>
<evidence type="ECO:0000256" key="5">
    <source>
        <dbReference type="ARBA" id="ARBA00022679"/>
    </source>
</evidence>
<evidence type="ECO:0000313" key="15">
    <source>
        <dbReference type="EMBL" id="MEG3440345.1"/>
    </source>
</evidence>
<comment type="caution">
    <text evidence="8">Lacks conserved residue(s) required for the propagation of feature annotation.</text>
</comment>
<dbReference type="InterPro" id="IPR013655">
    <property type="entry name" value="PAS_fold_3"/>
</dbReference>
<feature type="domain" description="PAC" evidence="14">
    <location>
        <begin position="535"/>
        <end position="587"/>
    </location>
</feature>
<dbReference type="AlphaFoldDB" id="A0AAW9QTV0"/>
<dbReference type="InterPro" id="IPR003661">
    <property type="entry name" value="HisK_dim/P_dom"/>
</dbReference>
<dbReference type="Pfam" id="PF01590">
    <property type="entry name" value="GAF"/>
    <property type="match status" value="1"/>
</dbReference>
<dbReference type="Proteomes" id="UP001328733">
    <property type="component" value="Unassembled WGS sequence"/>
</dbReference>
<dbReference type="SUPFAM" id="SSF55781">
    <property type="entry name" value="GAF domain-like"/>
    <property type="match status" value="1"/>
</dbReference>
<dbReference type="SMART" id="SM00086">
    <property type="entry name" value="PAC"/>
    <property type="match status" value="1"/>
</dbReference>
<dbReference type="Pfam" id="PF02518">
    <property type="entry name" value="HATPase_c"/>
    <property type="match status" value="1"/>
</dbReference>
<organism evidence="15 16">
    <name type="scientific">Pannus brasiliensis CCIBt3594</name>
    <dbReference type="NCBI Taxonomy" id="1427578"/>
    <lineage>
        <taxon>Bacteria</taxon>
        <taxon>Bacillati</taxon>
        <taxon>Cyanobacteriota</taxon>
        <taxon>Cyanophyceae</taxon>
        <taxon>Oscillatoriophycideae</taxon>
        <taxon>Chroococcales</taxon>
        <taxon>Microcystaceae</taxon>
        <taxon>Pannus</taxon>
    </lineage>
</organism>
<keyword evidence="7" id="KW-0902">Two-component regulatory system</keyword>
<dbReference type="SMART" id="SM00091">
    <property type="entry name" value="PAS"/>
    <property type="match status" value="3"/>
</dbReference>
<evidence type="ECO:0000256" key="6">
    <source>
        <dbReference type="ARBA" id="ARBA00022777"/>
    </source>
</evidence>
<dbReference type="GO" id="GO:0000155">
    <property type="term" value="F:phosphorelay sensor kinase activity"/>
    <property type="evidence" value="ECO:0007669"/>
    <property type="project" value="InterPro"/>
</dbReference>
<feature type="domain" description="Phytochrome chromophore attachment site" evidence="10">
    <location>
        <begin position="158"/>
        <end position="294"/>
    </location>
</feature>
<proteinExistence type="inferred from homology"/>
<dbReference type="PROSITE" id="PS50112">
    <property type="entry name" value="PAS"/>
    <property type="match status" value="3"/>
</dbReference>
<dbReference type="PROSITE" id="PS50113">
    <property type="entry name" value="PAC"/>
    <property type="match status" value="1"/>
</dbReference>
<dbReference type="InterPro" id="IPR001610">
    <property type="entry name" value="PAC"/>
</dbReference>
<evidence type="ECO:0000259" key="10">
    <source>
        <dbReference type="PROSITE" id="PS50046"/>
    </source>
</evidence>
<dbReference type="Gene3D" id="3.30.565.10">
    <property type="entry name" value="Histidine kinase-like ATPase, C-terminal domain"/>
    <property type="match status" value="1"/>
</dbReference>
<dbReference type="InterPro" id="IPR003018">
    <property type="entry name" value="GAF"/>
</dbReference>
<dbReference type="CDD" id="cd00156">
    <property type="entry name" value="REC"/>
    <property type="match status" value="1"/>
</dbReference>
<protein>
    <recommendedName>
        <fullName evidence="3">histidine kinase</fullName>
        <ecNumber evidence="3">2.7.13.3</ecNumber>
    </recommendedName>
</protein>
<dbReference type="SMART" id="SM00387">
    <property type="entry name" value="HATPase_c"/>
    <property type="match status" value="1"/>
</dbReference>
<dbReference type="SMART" id="SM00448">
    <property type="entry name" value="REC"/>
    <property type="match status" value="1"/>
</dbReference>
<evidence type="ECO:0000256" key="9">
    <source>
        <dbReference type="SAM" id="Coils"/>
    </source>
</evidence>
<dbReference type="InterPro" id="IPR035965">
    <property type="entry name" value="PAS-like_dom_sf"/>
</dbReference>
<evidence type="ECO:0000259" key="14">
    <source>
        <dbReference type="PROSITE" id="PS50113"/>
    </source>
</evidence>
<dbReference type="NCBIfam" id="TIGR00229">
    <property type="entry name" value="sensory_box"/>
    <property type="match status" value="3"/>
</dbReference>
<comment type="similarity">
    <text evidence="2">In the N-terminal section; belongs to the phytochrome family.</text>
</comment>
<dbReference type="InterPro" id="IPR013656">
    <property type="entry name" value="PAS_4"/>
</dbReference>
<dbReference type="PROSITE" id="PS50109">
    <property type="entry name" value="HIS_KIN"/>
    <property type="match status" value="1"/>
</dbReference>
<dbReference type="InterPro" id="IPR003594">
    <property type="entry name" value="HATPase_dom"/>
</dbReference>
<dbReference type="InterPro" id="IPR000014">
    <property type="entry name" value="PAS"/>
</dbReference>
<sequence>MNQLKYVVLIVNDYPEKRERYRDYLNEDPDCCYLFHTAASGREGLEFWERHRPDIAIWNYRSPDLSALEFLDRARFPRPQPCLNAIVTLAASDEIHAGKVMKAGAGDYLIEEEITPAELRRSVRETIAKARLGPRLQWSLDRERSIAEITNKIYRSLDLDEILQTTVDEARRFLQTDRVLLFRMQSDGWGKIVTESVGDGWTALLETGYYDPCFNEKYIEPFRQGLVTRKADIHDGSILPCHVELLEKLQVRANLVVPIVIEERLWGLLIAQHCAAPRYWENIEIDLLKEIVAGVGITLQRAELYERLREELRERQRVETALRESQRHLQEQLAQIEVIYQGAPIGLNVLDTELRFRRINERLAEINGFSVEEHIGRSVRELLPDLADEAEQILRAILETGQPLLNVKIVGETPARPGEKRVWLESFLPLKQGDRVIGISTVCEEITERERAQQALQESERQFATLAEAAPVVIFRFDRSSNCVYVNRRWSEMTGLPVGSALGAGWVNTLHPDDRERLTEAWSRWCGSAGRDDLYQNEGRILRLDGSELWYSIQALPDIDERGEVAGYIGALMDISEEVEAREAARRDAALIQAQLAEIETIYRTAPIGLALLDRHGRFYRVNERLAEINGLPAEEHIGKTLAEVIPALMEQIQPMFERILETGRPILDWEITGETAAFPGITRTWLENWFPIHSADDRVIGINISVLEITDRVRTELKIREQAEELIRLNVSLERSTIELAERNRELDRFAYAVSHDLKAPLRAIANLSVWIEEDLGGELPGEVQKNLDLLRKRVYRMENLIDGLLAYSRVGRLKVETETTDVARLIEEIVDSLMPPLAFSIELQTPMPVFVTRRALLSRVLSNLIGNAIKHHDRLDGRVWIACTPRDKYYEFAVSDDGPGISPKFHEKIFQIFQTLVARDVRESTGIGLAIIKKIVETEGGTIAVESDIGRGATFIFTWPRFP</sequence>
<evidence type="ECO:0000256" key="8">
    <source>
        <dbReference type="PROSITE-ProRule" id="PRU00169"/>
    </source>
</evidence>
<reference evidence="15 16" key="1">
    <citation type="submission" date="2024-01" db="EMBL/GenBank/DDBJ databases">
        <title>Genomic insights into the taxonomy and metabolism of the cyanobacterium Pannus brasiliensis CCIBt3594.</title>
        <authorList>
            <person name="Machado M."/>
            <person name="Botero N.B."/>
            <person name="Andreote A.P.D."/>
            <person name="Feitosa A.M.T."/>
            <person name="Popin R."/>
            <person name="Sivonen K."/>
            <person name="Fiore M.F."/>
        </authorList>
    </citation>
    <scope>NUCLEOTIDE SEQUENCE [LARGE SCALE GENOMIC DNA]</scope>
    <source>
        <strain evidence="15 16">CCIBt3594</strain>
    </source>
</reference>
<keyword evidence="4" id="KW-0597">Phosphoprotein</keyword>
<feature type="domain" description="PAS" evidence="13">
    <location>
        <begin position="332"/>
        <end position="401"/>
    </location>
</feature>
<dbReference type="InterPro" id="IPR052162">
    <property type="entry name" value="Sensor_kinase/Photoreceptor"/>
</dbReference>
<dbReference type="Gene3D" id="1.10.287.130">
    <property type="match status" value="1"/>
</dbReference>
<evidence type="ECO:0000259" key="13">
    <source>
        <dbReference type="PROSITE" id="PS50112"/>
    </source>
</evidence>
<dbReference type="InterPro" id="IPR000700">
    <property type="entry name" value="PAS-assoc_C"/>
</dbReference>
<dbReference type="SMART" id="SM00388">
    <property type="entry name" value="HisKA"/>
    <property type="match status" value="1"/>
</dbReference>
<dbReference type="InterPro" id="IPR036890">
    <property type="entry name" value="HATPase_C_sf"/>
</dbReference>
<evidence type="ECO:0000256" key="2">
    <source>
        <dbReference type="ARBA" id="ARBA00006402"/>
    </source>
</evidence>
<dbReference type="Gene3D" id="3.40.50.2300">
    <property type="match status" value="1"/>
</dbReference>
<keyword evidence="16" id="KW-1185">Reference proteome</keyword>
<accession>A0AAW9QTV0</accession>
<dbReference type="InterPro" id="IPR016132">
    <property type="entry name" value="Phyto_chromo_attachment"/>
</dbReference>
<evidence type="ECO:0000259" key="12">
    <source>
        <dbReference type="PROSITE" id="PS50110"/>
    </source>
</evidence>
<dbReference type="CDD" id="cd00130">
    <property type="entry name" value="PAS"/>
    <property type="match status" value="3"/>
</dbReference>
<keyword evidence="9" id="KW-0175">Coiled coil</keyword>
<evidence type="ECO:0000256" key="7">
    <source>
        <dbReference type="ARBA" id="ARBA00023012"/>
    </source>
</evidence>
<dbReference type="PRINTS" id="PR00344">
    <property type="entry name" value="BCTRLSENSOR"/>
</dbReference>
<keyword evidence="5" id="KW-0808">Transferase</keyword>
<dbReference type="InterPro" id="IPR004358">
    <property type="entry name" value="Sig_transdc_His_kin-like_C"/>
</dbReference>
<dbReference type="Pfam" id="PF00512">
    <property type="entry name" value="HisKA"/>
    <property type="match status" value="1"/>
</dbReference>
<feature type="coiled-coil region" evidence="9">
    <location>
        <begin position="301"/>
        <end position="335"/>
    </location>
</feature>
<dbReference type="EC" id="2.7.13.3" evidence="3"/>
<comment type="catalytic activity">
    <reaction evidence="1">
        <text>ATP + protein L-histidine = ADP + protein N-phospho-L-histidine.</text>
        <dbReference type="EC" id="2.7.13.3"/>
    </reaction>
</comment>
<dbReference type="PANTHER" id="PTHR43304">
    <property type="entry name" value="PHYTOCHROME-LIKE PROTEIN CPH1"/>
    <property type="match status" value="1"/>
</dbReference>
<dbReference type="Gene3D" id="3.30.450.20">
    <property type="entry name" value="PAS domain"/>
    <property type="match status" value="3"/>
</dbReference>
<dbReference type="SMART" id="SM00065">
    <property type="entry name" value="GAF"/>
    <property type="match status" value="1"/>
</dbReference>
<dbReference type="Pfam" id="PF00072">
    <property type="entry name" value="Response_reg"/>
    <property type="match status" value="1"/>
</dbReference>
<feature type="domain" description="PAS" evidence="13">
    <location>
        <begin position="595"/>
        <end position="664"/>
    </location>
</feature>
<feature type="domain" description="Histidine kinase" evidence="11">
    <location>
        <begin position="754"/>
        <end position="965"/>
    </location>
</feature>
<comment type="caution">
    <text evidence="15">The sequence shown here is derived from an EMBL/GenBank/DDBJ whole genome shotgun (WGS) entry which is preliminary data.</text>
</comment>
<dbReference type="InterPro" id="IPR036097">
    <property type="entry name" value="HisK_dim/P_sf"/>
</dbReference>
<dbReference type="Gene3D" id="3.30.450.40">
    <property type="match status" value="1"/>
</dbReference>
<dbReference type="SUPFAM" id="SSF47384">
    <property type="entry name" value="Homodimeric domain of signal transducing histidine kinase"/>
    <property type="match status" value="1"/>
</dbReference>
<dbReference type="Pfam" id="PF08448">
    <property type="entry name" value="PAS_4"/>
    <property type="match status" value="2"/>
</dbReference>
<dbReference type="SUPFAM" id="SSF52172">
    <property type="entry name" value="CheY-like"/>
    <property type="match status" value="1"/>
</dbReference>
<dbReference type="EMBL" id="JBAFSM010000093">
    <property type="protein sequence ID" value="MEG3440345.1"/>
    <property type="molecule type" value="Genomic_DNA"/>
</dbReference>
<dbReference type="InterPro" id="IPR005467">
    <property type="entry name" value="His_kinase_dom"/>
</dbReference>
<dbReference type="RefSeq" id="WP_332867814.1">
    <property type="nucleotide sequence ID" value="NZ_JBAFSM010000093.1"/>
</dbReference>
<feature type="domain" description="PAS" evidence="13">
    <location>
        <begin position="459"/>
        <end position="520"/>
    </location>
</feature>
<dbReference type="SUPFAM" id="SSF55874">
    <property type="entry name" value="ATPase domain of HSP90 chaperone/DNA topoisomerase II/histidine kinase"/>
    <property type="match status" value="1"/>
</dbReference>
<dbReference type="PANTHER" id="PTHR43304:SF1">
    <property type="entry name" value="PAC DOMAIN-CONTAINING PROTEIN"/>
    <property type="match status" value="1"/>
</dbReference>
<evidence type="ECO:0000313" key="16">
    <source>
        <dbReference type="Proteomes" id="UP001328733"/>
    </source>
</evidence>
<gene>
    <name evidence="15" type="ORF">V0288_24675</name>
</gene>
<dbReference type="InterPro" id="IPR029016">
    <property type="entry name" value="GAF-like_dom_sf"/>
</dbReference>
<evidence type="ECO:0000256" key="1">
    <source>
        <dbReference type="ARBA" id="ARBA00000085"/>
    </source>
</evidence>
<evidence type="ECO:0000256" key="4">
    <source>
        <dbReference type="ARBA" id="ARBA00022553"/>
    </source>
</evidence>
<keyword evidence="6" id="KW-0418">Kinase</keyword>
<dbReference type="PROSITE" id="PS50110">
    <property type="entry name" value="RESPONSE_REGULATORY"/>
    <property type="match status" value="1"/>
</dbReference>
<dbReference type="InterPro" id="IPR001789">
    <property type="entry name" value="Sig_transdc_resp-reg_receiver"/>
</dbReference>